<reference evidence="10" key="1">
    <citation type="submission" date="2017-09" db="EMBL/GenBank/DDBJ databases">
        <authorList>
            <person name="Varghese N."/>
            <person name="Submissions S."/>
        </authorList>
    </citation>
    <scope>NUCLEOTIDE SEQUENCE [LARGE SCALE GENOMIC DNA]</scope>
    <source>
        <strain evidence="10">CGMCC 1.12803</strain>
    </source>
</reference>
<evidence type="ECO:0000256" key="4">
    <source>
        <dbReference type="ARBA" id="ARBA00023136"/>
    </source>
</evidence>
<dbReference type="RefSeq" id="WP_097128281.1">
    <property type="nucleotide sequence ID" value="NZ_OCMT01000001.1"/>
</dbReference>
<feature type="chain" id="PRO_5012176790" evidence="6">
    <location>
        <begin position="24"/>
        <end position="573"/>
    </location>
</feature>
<evidence type="ECO:0000256" key="2">
    <source>
        <dbReference type="ARBA" id="ARBA00006275"/>
    </source>
</evidence>
<feature type="domain" description="RagB/SusD" evidence="7">
    <location>
        <begin position="317"/>
        <end position="573"/>
    </location>
</feature>
<sequence length="573" mass="64523">MKKIFNKNILLLLVVLFAGSCKKALEEKPYSFITPEQMGDSEEAVNLWVNGVRSTFLKDGFFRFESFNRPYETDSDDATGAIFAFEATGAGNFASNEDIRGYWTSLYLLIGRSNHAIPYIQSMKNVSEEIKNNAIGELNFYKAWAYFTLVRAYGGVPLIKESAVTNQNFNIPRSSIADTYAYVIEILKLSEAQLLPRSSAGYKVGTISAETAKTMLAKVYLNIASSAVPSGAPIKLLGGPQKSGTTRIPAIEILVNKAQVAGFEGFNPTEYFTLARDKAKEVIDVANSGYLTAADKTLGLFRNWNDVWSKGFRGRGEHLWMVYSIAGQSESGMVLTYQYNGQHNAKGEVLNGTGFYGLSDHWYDLFDSSDRRVRDGVIHKWLTANATGAPTRRWYPQKEVTTDPDSIAKFGYEAGYNWVSSDQVLARVTKFSDVTDKTQRRSDAPYPFLRYSETLLIYAEAENEINNGPTTEAVAKVNFVRQRSYAPPININNFNKDTFRSFVLEERRRELAMEGNRQWDLRRWGIYLPVMNAIGRVDANNIVKFREPRHLLWPLPLTEMDGNGSIKENNPGW</sequence>
<evidence type="ECO:0000313" key="9">
    <source>
        <dbReference type="EMBL" id="SOD12090.1"/>
    </source>
</evidence>
<name>A0A285ZR41_9SPHI</name>
<evidence type="ECO:0000256" key="5">
    <source>
        <dbReference type="ARBA" id="ARBA00023237"/>
    </source>
</evidence>
<keyword evidence="10" id="KW-1185">Reference proteome</keyword>
<evidence type="ECO:0000256" key="3">
    <source>
        <dbReference type="ARBA" id="ARBA00022729"/>
    </source>
</evidence>
<keyword evidence="3 6" id="KW-0732">Signal</keyword>
<dbReference type="GO" id="GO:0009279">
    <property type="term" value="C:cell outer membrane"/>
    <property type="evidence" value="ECO:0007669"/>
    <property type="project" value="UniProtKB-SubCell"/>
</dbReference>
<dbReference type="InterPro" id="IPR011990">
    <property type="entry name" value="TPR-like_helical_dom_sf"/>
</dbReference>
<dbReference type="Pfam" id="PF07980">
    <property type="entry name" value="SusD_RagB"/>
    <property type="match status" value="1"/>
</dbReference>
<dbReference type="Pfam" id="PF14322">
    <property type="entry name" value="SusD-like_3"/>
    <property type="match status" value="1"/>
</dbReference>
<dbReference type="SUPFAM" id="SSF48452">
    <property type="entry name" value="TPR-like"/>
    <property type="match status" value="1"/>
</dbReference>
<gene>
    <name evidence="9" type="ORF">SAMN06297358_0489</name>
</gene>
<feature type="domain" description="SusD-like N-terminal" evidence="8">
    <location>
        <begin position="25"/>
        <end position="221"/>
    </location>
</feature>
<comment type="similarity">
    <text evidence="2">Belongs to the SusD family.</text>
</comment>
<dbReference type="InterPro" id="IPR012944">
    <property type="entry name" value="SusD_RagB_dom"/>
</dbReference>
<dbReference type="InterPro" id="IPR033985">
    <property type="entry name" value="SusD-like_N"/>
</dbReference>
<dbReference type="AlphaFoldDB" id="A0A285ZR41"/>
<proteinExistence type="inferred from homology"/>
<dbReference type="Gene3D" id="1.25.40.390">
    <property type="match status" value="1"/>
</dbReference>
<protein>
    <submittedName>
        <fullName evidence="9">Starch-binding associating with outer membrane</fullName>
    </submittedName>
</protein>
<evidence type="ECO:0000313" key="10">
    <source>
        <dbReference type="Proteomes" id="UP000219281"/>
    </source>
</evidence>
<accession>A0A285ZR41</accession>
<dbReference type="Proteomes" id="UP000219281">
    <property type="component" value="Unassembled WGS sequence"/>
</dbReference>
<dbReference type="PROSITE" id="PS51257">
    <property type="entry name" value="PROKAR_LIPOPROTEIN"/>
    <property type="match status" value="1"/>
</dbReference>
<dbReference type="EMBL" id="OCMT01000001">
    <property type="protein sequence ID" value="SOD12090.1"/>
    <property type="molecule type" value="Genomic_DNA"/>
</dbReference>
<evidence type="ECO:0000256" key="1">
    <source>
        <dbReference type="ARBA" id="ARBA00004442"/>
    </source>
</evidence>
<evidence type="ECO:0000256" key="6">
    <source>
        <dbReference type="SAM" id="SignalP"/>
    </source>
</evidence>
<evidence type="ECO:0000259" key="7">
    <source>
        <dbReference type="Pfam" id="PF07980"/>
    </source>
</evidence>
<evidence type="ECO:0000259" key="8">
    <source>
        <dbReference type="Pfam" id="PF14322"/>
    </source>
</evidence>
<comment type="subcellular location">
    <subcellularLocation>
        <location evidence="1">Cell outer membrane</location>
    </subcellularLocation>
</comment>
<organism evidence="9 10">
    <name type="scientific">Pedobacter xixiisoli</name>
    <dbReference type="NCBI Taxonomy" id="1476464"/>
    <lineage>
        <taxon>Bacteria</taxon>
        <taxon>Pseudomonadati</taxon>
        <taxon>Bacteroidota</taxon>
        <taxon>Sphingobacteriia</taxon>
        <taxon>Sphingobacteriales</taxon>
        <taxon>Sphingobacteriaceae</taxon>
        <taxon>Pedobacter</taxon>
    </lineage>
</organism>
<keyword evidence="5" id="KW-0998">Cell outer membrane</keyword>
<dbReference type="OrthoDB" id="5694214at2"/>
<keyword evidence="4" id="KW-0472">Membrane</keyword>
<feature type="signal peptide" evidence="6">
    <location>
        <begin position="1"/>
        <end position="23"/>
    </location>
</feature>